<comment type="caution">
    <text evidence="1">The sequence shown here is derived from an EMBL/GenBank/DDBJ whole genome shotgun (WGS) entry which is preliminary data.</text>
</comment>
<evidence type="ECO:0000313" key="2">
    <source>
        <dbReference type="Proteomes" id="UP000749559"/>
    </source>
</evidence>
<dbReference type="OrthoDB" id="544608at2759"/>
<dbReference type="SUPFAM" id="SSF52266">
    <property type="entry name" value="SGNH hydrolase"/>
    <property type="match status" value="1"/>
</dbReference>
<dbReference type="InterPro" id="IPR036514">
    <property type="entry name" value="SGNH_hydro_sf"/>
</dbReference>
<dbReference type="AlphaFoldDB" id="A0A8J1U1I6"/>
<keyword evidence="2" id="KW-1185">Reference proteome</keyword>
<dbReference type="Proteomes" id="UP000749559">
    <property type="component" value="Unassembled WGS sequence"/>
</dbReference>
<dbReference type="EMBL" id="CAIIXF020000006">
    <property type="protein sequence ID" value="CAH1786696.1"/>
    <property type="molecule type" value="Genomic_DNA"/>
</dbReference>
<accession>A0A8J1U1I6</accession>
<organism evidence="1 2">
    <name type="scientific">Owenia fusiformis</name>
    <name type="common">Polychaete worm</name>
    <dbReference type="NCBI Taxonomy" id="6347"/>
    <lineage>
        <taxon>Eukaryota</taxon>
        <taxon>Metazoa</taxon>
        <taxon>Spiralia</taxon>
        <taxon>Lophotrochozoa</taxon>
        <taxon>Annelida</taxon>
        <taxon>Polychaeta</taxon>
        <taxon>Sedentaria</taxon>
        <taxon>Canalipalpata</taxon>
        <taxon>Sabellida</taxon>
        <taxon>Oweniida</taxon>
        <taxon>Oweniidae</taxon>
        <taxon>Owenia</taxon>
    </lineage>
</organism>
<dbReference type="CDD" id="cd00229">
    <property type="entry name" value="SGNH_hydrolase"/>
    <property type="match status" value="1"/>
</dbReference>
<protein>
    <submittedName>
        <fullName evidence="1">Uncharacterized protein</fullName>
    </submittedName>
</protein>
<name>A0A8J1U1I6_OWEFU</name>
<reference evidence="1" key="1">
    <citation type="submission" date="2022-03" db="EMBL/GenBank/DDBJ databases">
        <authorList>
            <person name="Martin C."/>
        </authorList>
    </citation>
    <scope>NUCLEOTIDE SEQUENCE</scope>
</reference>
<dbReference type="PANTHER" id="PTHR34407">
    <property type="entry name" value="EXPRESSED PROTEIN"/>
    <property type="match status" value="1"/>
</dbReference>
<dbReference type="Gene3D" id="3.40.50.1110">
    <property type="entry name" value="SGNH hydrolase"/>
    <property type="match status" value="1"/>
</dbReference>
<sequence length="532" mass="61123">MKSWRLFLMVAIVVLLSLHLLLKNDQQISSQLFSNSYSPYHKRKQLRTRNGSENFKSIDNNILSRSKDNFKPIDKYTLRGSTDRDILARLQDAIPNNNITQEMYERAFLWKGNTVKLRKIFREAIVKKTPISMATIGGSVSAGGGIDQGSCEFPCLYMEILAQWMSTVFGIPVESRNTAMGGANSEYFSHCLNAHVSMETTDIVIGEFATNDQLSHSQSGFREMGRPLEELIRNTMKQQRENRPVLILADFVDKKILGPEFNSSHTCSFDLEQKHYKPLLEYYDITGVSLFNMVCPVYGEQLGFYSSDIISYDYFHPSHLSHHYIAIVLIKFFAGIIKEALNPLPLGLPNPYLPTPVLNSTWITNPVCFTNKRHEQIDSYSNLSVTELNGFHKYILRTSLRRFRKFEVMEYRKDLFNGFKGNKQGDWITLDLVAPIRPSGRVQQVLSLGYVNCEFCNETIISVWIGMRQKPISPVFNFTTFKYSPGTIIIQVDDINLSDYVKEQQRFNVTIMLNGSYDFILHAAMIAWRYIK</sequence>
<proteinExistence type="predicted"/>
<evidence type="ECO:0000313" key="1">
    <source>
        <dbReference type="EMBL" id="CAH1786696.1"/>
    </source>
</evidence>
<gene>
    <name evidence="1" type="ORF">OFUS_LOCUS12539</name>
</gene>
<dbReference type="PANTHER" id="PTHR34407:SF1">
    <property type="entry name" value="SGNH HYDROLASE-TYPE ESTERASE DOMAIN-CONTAINING PROTEIN"/>
    <property type="match status" value="1"/>
</dbReference>